<name>A0A2U2IZX7_9SPHN</name>
<feature type="region of interest" description="Disordered" evidence="1">
    <location>
        <begin position="1"/>
        <end position="43"/>
    </location>
</feature>
<dbReference type="Gene3D" id="3.30.565.40">
    <property type="entry name" value="Fervidobacterium nodosum Rt17-B1 like"/>
    <property type="match status" value="1"/>
</dbReference>
<accession>A0A2U2IZX7</accession>
<evidence type="ECO:0000313" key="3">
    <source>
        <dbReference type="EMBL" id="PWG01640.1"/>
    </source>
</evidence>
<feature type="compositionally biased region" description="Low complexity" evidence="1">
    <location>
        <begin position="75"/>
        <end position="87"/>
    </location>
</feature>
<evidence type="ECO:0000313" key="4">
    <source>
        <dbReference type="Proteomes" id="UP000245916"/>
    </source>
</evidence>
<evidence type="ECO:0000256" key="1">
    <source>
        <dbReference type="SAM" id="MobiDB-lite"/>
    </source>
</evidence>
<dbReference type="AlphaFoldDB" id="A0A2U2IZX7"/>
<organism evidence="3 4">
    <name type="scientific">Allosphingosinicella humi</name>
    <dbReference type="NCBI Taxonomy" id="2068657"/>
    <lineage>
        <taxon>Bacteria</taxon>
        <taxon>Pseudomonadati</taxon>
        <taxon>Pseudomonadota</taxon>
        <taxon>Alphaproteobacteria</taxon>
        <taxon>Sphingomonadales</taxon>
        <taxon>Sphingomonadaceae</taxon>
        <taxon>Allosphingosinicella</taxon>
    </lineage>
</organism>
<feature type="domain" description="Deacetylase PdaC" evidence="2">
    <location>
        <begin position="112"/>
        <end position="202"/>
    </location>
</feature>
<gene>
    <name evidence="3" type="ORF">DF286_01200</name>
</gene>
<comment type="caution">
    <text evidence="3">The sequence shown here is derived from an EMBL/GenBank/DDBJ whole genome shotgun (WGS) entry which is preliminary data.</text>
</comment>
<reference evidence="3 4" key="1">
    <citation type="submission" date="2018-05" db="EMBL/GenBank/DDBJ databases">
        <title>Genome of Sphingosinicella humi QZX222.</title>
        <authorList>
            <person name="Qiao Z."/>
            <person name="Wang G."/>
        </authorList>
    </citation>
    <scope>NUCLEOTIDE SEQUENCE [LARGE SCALE GENOMIC DNA]</scope>
    <source>
        <strain evidence="3 4">QZX222</strain>
    </source>
</reference>
<keyword evidence="4" id="KW-1185">Reference proteome</keyword>
<feature type="region of interest" description="Disordered" evidence="1">
    <location>
        <begin position="75"/>
        <end position="102"/>
    </location>
</feature>
<dbReference type="Proteomes" id="UP000245916">
    <property type="component" value="Unassembled WGS sequence"/>
</dbReference>
<evidence type="ECO:0000259" key="2">
    <source>
        <dbReference type="Pfam" id="PF13739"/>
    </source>
</evidence>
<dbReference type="Pfam" id="PF13739">
    <property type="entry name" value="PdaC"/>
    <property type="match status" value="1"/>
</dbReference>
<proteinExistence type="predicted"/>
<protein>
    <recommendedName>
        <fullName evidence="2">Deacetylase PdaC domain-containing protein</fullName>
    </recommendedName>
</protein>
<dbReference type="InterPro" id="IPR025303">
    <property type="entry name" value="PdaC"/>
</dbReference>
<sequence>MPNSHGAAPRDTECSKGVGRAGERTRQGAVPLGRGGGQVNSSETFAQWRSPALWDSLGPMKKSSLAAMLLALSACSGESGPSPSPAADEAQPPTDAAPVAPPAVKAKARAVEEKNELLEFTYGWPGEAAAIPGLNARLESELERDRAEALGMAREDRAARPPEAPFHGHYLAKEWKSYGDTPHLLSLAAQVATFTGGAHGNTLFDSILWDRTLGRAIKPADLFTDPAVAFATISGAYCAALDRERVEKRQEPLPLEGEDWLIGCPSLAQQAIVPVDGDGDSRFELLRVLIPPYEAGPYVEGTYEVDVPVTDPVRGLIKPDYRTVF</sequence>
<dbReference type="EMBL" id="QFFF01000001">
    <property type="protein sequence ID" value="PWG01640.1"/>
    <property type="molecule type" value="Genomic_DNA"/>
</dbReference>